<protein>
    <submittedName>
        <fullName evidence="1">Uncharacterized protein</fullName>
    </submittedName>
</protein>
<gene>
    <name evidence="1" type="ORF">E1298_01860</name>
</gene>
<keyword evidence="2" id="KW-1185">Reference proteome</keyword>
<evidence type="ECO:0000313" key="1">
    <source>
        <dbReference type="EMBL" id="TDD97207.1"/>
    </source>
</evidence>
<comment type="caution">
    <text evidence="1">The sequence shown here is derived from an EMBL/GenBank/DDBJ whole genome shotgun (WGS) entry which is preliminary data.</text>
</comment>
<dbReference type="Proteomes" id="UP000294513">
    <property type="component" value="Unassembled WGS sequence"/>
</dbReference>
<reference evidence="1 2" key="1">
    <citation type="submission" date="2019-03" db="EMBL/GenBank/DDBJ databases">
        <title>Draft genome sequences of novel Actinobacteria.</title>
        <authorList>
            <person name="Sahin N."/>
            <person name="Ay H."/>
            <person name="Saygin H."/>
        </authorList>
    </citation>
    <scope>NUCLEOTIDE SEQUENCE [LARGE SCALE GENOMIC DNA]</scope>
    <source>
        <strain evidence="1 2">H3C3</strain>
    </source>
</reference>
<proteinExistence type="predicted"/>
<name>A0A4V6PFA2_9ACTN</name>
<sequence length="72" mass="8124">MAPLVLDAIGLREAVMEFSYIDVQFGKIESESPDETYRLKITSERGETHWITIDPATLSRVKDVLKNSPADE</sequence>
<accession>A0A4V6PFA2</accession>
<organism evidence="1 2">
    <name type="scientific">Actinomadura rubrisoli</name>
    <dbReference type="NCBI Taxonomy" id="2530368"/>
    <lineage>
        <taxon>Bacteria</taxon>
        <taxon>Bacillati</taxon>
        <taxon>Actinomycetota</taxon>
        <taxon>Actinomycetes</taxon>
        <taxon>Streptosporangiales</taxon>
        <taxon>Thermomonosporaceae</taxon>
        <taxon>Actinomadura</taxon>
    </lineage>
</organism>
<dbReference type="RefSeq" id="WP_131888967.1">
    <property type="nucleotide sequence ID" value="NZ_SMKU01000003.1"/>
</dbReference>
<evidence type="ECO:0000313" key="2">
    <source>
        <dbReference type="Proteomes" id="UP000294513"/>
    </source>
</evidence>
<dbReference type="AlphaFoldDB" id="A0A4V6PFA2"/>
<dbReference type="EMBL" id="SMKU01000003">
    <property type="protein sequence ID" value="TDD97207.1"/>
    <property type="molecule type" value="Genomic_DNA"/>
</dbReference>